<keyword evidence="2" id="KW-0479">Metal-binding</keyword>
<evidence type="ECO:0000313" key="11">
    <source>
        <dbReference type="EMBL" id="EEC17924.1"/>
    </source>
</evidence>
<dbReference type="VEuPathDB" id="VectorBase:ISCP_016497"/>
<evidence type="ECO:0000313" key="12">
    <source>
        <dbReference type="EnsemblMetazoa" id="ISCW022368-PA"/>
    </source>
</evidence>
<dbReference type="HOGENOM" id="CLU_1130165_0_0_1"/>
<keyword evidence="13" id="KW-1185">Reference proteome</keyword>
<dbReference type="InterPro" id="IPR050636">
    <property type="entry name" value="C2H2-ZF_domain-containing"/>
</dbReference>
<evidence type="ECO:0000256" key="9">
    <source>
        <dbReference type="PROSITE-ProRule" id="PRU00042"/>
    </source>
</evidence>
<feature type="domain" description="C2H2-type" evidence="10">
    <location>
        <begin position="14"/>
        <end position="43"/>
    </location>
</feature>
<dbReference type="PROSITE" id="PS50157">
    <property type="entry name" value="ZINC_FINGER_C2H2_2"/>
    <property type="match status" value="3"/>
</dbReference>
<dbReference type="PANTHER" id="PTHR47772">
    <property type="entry name" value="ZINC FINGER PROTEIN 200"/>
    <property type="match status" value="1"/>
</dbReference>
<dbReference type="PaxDb" id="6945-B7QGF2"/>
<evidence type="ECO:0000259" key="10">
    <source>
        <dbReference type="PROSITE" id="PS50157"/>
    </source>
</evidence>
<dbReference type="Proteomes" id="UP000001555">
    <property type="component" value="Unassembled WGS sequence"/>
</dbReference>
<dbReference type="EMBL" id="ABJB010866766">
    <property type="status" value="NOT_ANNOTATED_CDS"/>
    <property type="molecule type" value="Genomic_DNA"/>
</dbReference>
<accession>B7QGF2</accession>
<evidence type="ECO:0000256" key="5">
    <source>
        <dbReference type="ARBA" id="ARBA00022833"/>
    </source>
</evidence>
<dbReference type="GO" id="GO:0008270">
    <property type="term" value="F:zinc ion binding"/>
    <property type="evidence" value="ECO:0007669"/>
    <property type="project" value="UniProtKB-KW"/>
</dbReference>
<dbReference type="AlphaFoldDB" id="B7QGF2"/>
<dbReference type="PANTHER" id="PTHR47772:SF13">
    <property type="entry name" value="GASTRULA ZINC FINGER PROTEIN XLCGF49.1-LIKE-RELATED"/>
    <property type="match status" value="1"/>
</dbReference>
<name>B7QGF2_IXOSC</name>
<evidence type="ECO:0000256" key="1">
    <source>
        <dbReference type="ARBA" id="ARBA00004123"/>
    </source>
</evidence>
<dbReference type="EMBL" id="ABJB010148086">
    <property type="status" value="NOT_ANNOTATED_CDS"/>
    <property type="molecule type" value="Genomic_DNA"/>
</dbReference>
<dbReference type="InterPro" id="IPR013087">
    <property type="entry name" value="Znf_C2H2_type"/>
</dbReference>
<gene>
    <name evidence="11" type="ORF">IscW_ISCW022368</name>
</gene>
<dbReference type="SUPFAM" id="SSF57667">
    <property type="entry name" value="beta-beta-alpha zinc fingers"/>
    <property type="match status" value="2"/>
</dbReference>
<evidence type="ECO:0000256" key="7">
    <source>
        <dbReference type="ARBA" id="ARBA00023163"/>
    </source>
</evidence>
<feature type="domain" description="C2H2-type" evidence="10">
    <location>
        <begin position="70"/>
        <end position="97"/>
    </location>
</feature>
<dbReference type="SMART" id="SM00355">
    <property type="entry name" value="ZnF_C2H2"/>
    <property type="match status" value="3"/>
</dbReference>
<dbReference type="EnsemblMetazoa" id="ISCW022368-RA">
    <property type="protein sequence ID" value="ISCW022368-PA"/>
    <property type="gene ID" value="ISCW022368"/>
</dbReference>
<feature type="domain" description="C2H2-type" evidence="10">
    <location>
        <begin position="42"/>
        <end position="65"/>
    </location>
</feature>
<dbReference type="Gene3D" id="3.30.160.60">
    <property type="entry name" value="Classic Zinc Finger"/>
    <property type="match status" value="2"/>
</dbReference>
<dbReference type="InParanoid" id="B7QGF2"/>
<evidence type="ECO:0000256" key="3">
    <source>
        <dbReference type="ARBA" id="ARBA00022737"/>
    </source>
</evidence>
<dbReference type="Pfam" id="PF00096">
    <property type="entry name" value="zf-C2H2"/>
    <property type="match status" value="2"/>
</dbReference>
<keyword evidence="5" id="KW-0862">Zinc</keyword>
<evidence type="ECO:0000256" key="8">
    <source>
        <dbReference type="ARBA" id="ARBA00023242"/>
    </source>
</evidence>
<dbReference type="EMBL" id="ABJB010470151">
    <property type="status" value="NOT_ANNOTATED_CDS"/>
    <property type="molecule type" value="Genomic_DNA"/>
</dbReference>
<comment type="subcellular location">
    <subcellularLocation>
        <location evidence="1">Nucleus</location>
    </subcellularLocation>
</comment>
<dbReference type="PROSITE" id="PS00028">
    <property type="entry name" value="ZINC_FINGER_C2H2_1"/>
    <property type="match status" value="2"/>
</dbReference>
<keyword evidence="3" id="KW-0677">Repeat</keyword>
<sequence>MVHLRIHAKERRPFQCTRCALTFRHQAELFQHMQSPVAAGRYPCGECGLALDSKCALALHLHSHTPVATFQCAFCPTSFTREVNLAKHMHIHTRGSPFKLLFSELDFLLRYDRRNTQRSRWSVGVSELQTAGRGKFEMRRSLQAKELQSLQGSNVGSTTRKIMAYLMTDEVASLFSWLGRKGKAKFCELNMASAIVHVVKKCHSLGANLEVEETMKAWLRHAPGRCRNPALLVPAAVPALQQAKNI</sequence>
<dbReference type="EMBL" id="DS930924">
    <property type="protein sequence ID" value="EEC17924.1"/>
    <property type="molecule type" value="Genomic_DNA"/>
</dbReference>
<keyword evidence="7" id="KW-0804">Transcription</keyword>
<keyword evidence="6" id="KW-0805">Transcription regulation</keyword>
<dbReference type="VEuPathDB" id="VectorBase:ISCP_025949"/>
<protein>
    <submittedName>
        <fullName evidence="11 12">Zinc finger protein, putative</fullName>
    </submittedName>
</protein>
<evidence type="ECO:0000313" key="13">
    <source>
        <dbReference type="Proteomes" id="UP000001555"/>
    </source>
</evidence>
<dbReference type="GO" id="GO:0005634">
    <property type="term" value="C:nucleus"/>
    <property type="evidence" value="ECO:0007669"/>
    <property type="project" value="UniProtKB-SubCell"/>
</dbReference>
<dbReference type="STRING" id="6945.B7QGF2"/>
<dbReference type="OrthoDB" id="7554902at2759"/>
<organism>
    <name type="scientific">Ixodes scapularis</name>
    <name type="common">Black-legged tick</name>
    <name type="synonym">Deer tick</name>
    <dbReference type="NCBI Taxonomy" id="6945"/>
    <lineage>
        <taxon>Eukaryota</taxon>
        <taxon>Metazoa</taxon>
        <taxon>Ecdysozoa</taxon>
        <taxon>Arthropoda</taxon>
        <taxon>Chelicerata</taxon>
        <taxon>Arachnida</taxon>
        <taxon>Acari</taxon>
        <taxon>Parasitiformes</taxon>
        <taxon>Ixodida</taxon>
        <taxon>Ixodoidea</taxon>
        <taxon>Ixodidae</taxon>
        <taxon>Ixodinae</taxon>
        <taxon>Ixodes</taxon>
    </lineage>
</organism>
<evidence type="ECO:0000256" key="6">
    <source>
        <dbReference type="ARBA" id="ARBA00023015"/>
    </source>
</evidence>
<reference evidence="11 13" key="1">
    <citation type="submission" date="2008-03" db="EMBL/GenBank/DDBJ databases">
        <title>Annotation of Ixodes scapularis.</title>
        <authorList>
            <consortium name="Ixodes scapularis Genome Project Consortium"/>
            <person name="Caler E."/>
            <person name="Hannick L.I."/>
            <person name="Bidwell S."/>
            <person name="Joardar V."/>
            <person name="Thiagarajan M."/>
            <person name="Amedeo P."/>
            <person name="Galinsky K.J."/>
            <person name="Schobel S."/>
            <person name="Inman J."/>
            <person name="Hostetler J."/>
            <person name="Miller J."/>
            <person name="Hammond M."/>
            <person name="Megy K."/>
            <person name="Lawson D."/>
            <person name="Kodira C."/>
            <person name="Sutton G."/>
            <person name="Meyer J."/>
            <person name="Hill C.A."/>
            <person name="Birren B."/>
            <person name="Nene V."/>
            <person name="Collins F."/>
            <person name="Alarcon-Chaidez F."/>
            <person name="Wikel S."/>
            <person name="Strausberg R."/>
        </authorList>
    </citation>
    <scope>NUCLEOTIDE SEQUENCE [LARGE SCALE GENOMIC DNA]</scope>
    <source>
        <strain evidence="13">Wikel</strain>
        <strain evidence="11">Wikel colony</strain>
    </source>
</reference>
<dbReference type="VEuPathDB" id="VectorBase:ISCI022368"/>
<reference evidence="12" key="2">
    <citation type="submission" date="2020-05" db="UniProtKB">
        <authorList>
            <consortium name="EnsemblMetazoa"/>
        </authorList>
    </citation>
    <scope>IDENTIFICATION</scope>
    <source>
        <strain evidence="12">wikel</strain>
    </source>
</reference>
<proteinExistence type="predicted"/>
<keyword evidence="4 9" id="KW-0863">Zinc-finger</keyword>
<dbReference type="VEuPathDB" id="VectorBase:ISCW022368"/>
<evidence type="ECO:0000256" key="2">
    <source>
        <dbReference type="ARBA" id="ARBA00022723"/>
    </source>
</evidence>
<dbReference type="InterPro" id="IPR036236">
    <property type="entry name" value="Znf_C2H2_sf"/>
</dbReference>
<evidence type="ECO:0000256" key="4">
    <source>
        <dbReference type="ARBA" id="ARBA00022771"/>
    </source>
</evidence>
<keyword evidence="8" id="KW-0539">Nucleus</keyword>